<evidence type="ECO:0000313" key="1">
    <source>
        <dbReference type="EMBL" id="JAD39142.1"/>
    </source>
</evidence>
<reference evidence="1" key="2">
    <citation type="journal article" date="2015" name="Data Brief">
        <title>Shoot transcriptome of the giant reed, Arundo donax.</title>
        <authorList>
            <person name="Barrero R.A."/>
            <person name="Guerrero F.D."/>
            <person name="Moolhuijzen P."/>
            <person name="Goolsby J.A."/>
            <person name="Tidwell J."/>
            <person name="Bellgard S.E."/>
            <person name="Bellgard M.I."/>
        </authorList>
    </citation>
    <scope>NUCLEOTIDE SEQUENCE</scope>
    <source>
        <tissue evidence="1">Shoot tissue taken approximately 20 cm above the soil surface</tissue>
    </source>
</reference>
<name>A0A0A8ZWJ1_ARUDO</name>
<accession>A0A0A8ZWJ1</accession>
<dbReference type="EMBL" id="GBRH01258753">
    <property type="protein sequence ID" value="JAD39142.1"/>
    <property type="molecule type" value="Transcribed_RNA"/>
</dbReference>
<proteinExistence type="predicted"/>
<protein>
    <submittedName>
        <fullName evidence="1">Uncharacterized protein</fullName>
    </submittedName>
</protein>
<organism evidence="1">
    <name type="scientific">Arundo donax</name>
    <name type="common">Giant reed</name>
    <name type="synonym">Donax arundinaceus</name>
    <dbReference type="NCBI Taxonomy" id="35708"/>
    <lineage>
        <taxon>Eukaryota</taxon>
        <taxon>Viridiplantae</taxon>
        <taxon>Streptophyta</taxon>
        <taxon>Embryophyta</taxon>
        <taxon>Tracheophyta</taxon>
        <taxon>Spermatophyta</taxon>
        <taxon>Magnoliopsida</taxon>
        <taxon>Liliopsida</taxon>
        <taxon>Poales</taxon>
        <taxon>Poaceae</taxon>
        <taxon>PACMAD clade</taxon>
        <taxon>Arundinoideae</taxon>
        <taxon>Arundineae</taxon>
        <taxon>Arundo</taxon>
    </lineage>
</organism>
<reference evidence="1" key="1">
    <citation type="submission" date="2014-09" db="EMBL/GenBank/DDBJ databases">
        <authorList>
            <person name="Magalhaes I.L.F."/>
            <person name="Oliveira U."/>
            <person name="Santos F.R."/>
            <person name="Vidigal T.H.D.A."/>
            <person name="Brescovit A.D."/>
            <person name="Santos A.J."/>
        </authorList>
    </citation>
    <scope>NUCLEOTIDE SEQUENCE</scope>
    <source>
        <tissue evidence="1">Shoot tissue taken approximately 20 cm above the soil surface</tissue>
    </source>
</reference>
<sequence length="10" mass="1108">MSNLQSTTRA</sequence>